<name>X1QYL8_9ZZZZ</name>
<sequence length="31" mass="3536">MGIGDEFWDGDIEKCFNHILEPSGVTLKDLR</sequence>
<comment type="caution">
    <text evidence="1">The sequence shown here is derived from an EMBL/GenBank/DDBJ whole genome shotgun (WGS) entry which is preliminary data.</text>
</comment>
<reference evidence="1" key="1">
    <citation type="journal article" date="2014" name="Front. Microbiol.">
        <title>High frequency of phylogenetically diverse reductive dehalogenase-homologous genes in deep subseafloor sedimentary metagenomes.</title>
        <authorList>
            <person name="Kawai M."/>
            <person name="Futagami T."/>
            <person name="Toyoda A."/>
            <person name="Takaki Y."/>
            <person name="Nishi S."/>
            <person name="Hori S."/>
            <person name="Arai W."/>
            <person name="Tsubouchi T."/>
            <person name="Morono Y."/>
            <person name="Uchiyama I."/>
            <person name="Ito T."/>
            <person name="Fujiyama A."/>
            <person name="Inagaki F."/>
            <person name="Takami H."/>
        </authorList>
    </citation>
    <scope>NUCLEOTIDE SEQUENCE</scope>
    <source>
        <strain evidence="1">Expedition CK06-06</strain>
    </source>
</reference>
<accession>X1QYL8</accession>
<protein>
    <submittedName>
        <fullName evidence="1">Uncharacterized protein</fullName>
    </submittedName>
</protein>
<gene>
    <name evidence="1" type="ORF">S06H3_63887</name>
</gene>
<dbReference type="AlphaFoldDB" id="X1QYL8"/>
<organism evidence="1">
    <name type="scientific">marine sediment metagenome</name>
    <dbReference type="NCBI Taxonomy" id="412755"/>
    <lineage>
        <taxon>unclassified sequences</taxon>
        <taxon>metagenomes</taxon>
        <taxon>ecological metagenomes</taxon>
    </lineage>
</organism>
<feature type="non-terminal residue" evidence="1">
    <location>
        <position position="31"/>
    </location>
</feature>
<evidence type="ECO:0000313" key="1">
    <source>
        <dbReference type="EMBL" id="GAI48389.1"/>
    </source>
</evidence>
<proteinExistence type="predicted"/>
<dbReference type="EMBL" id="BARV01042500">
    <property type="protein sequence ID" value="GAI48389.1"/>
    <property type="molecule type" value="Genomic_DNA"/>
</dbReference>